<dbReference type="InterPro" id="IPR024766">
    <property type="entry name" value="Znf_RING_H2"/>
</dbReference>
<comment type="pathway">
    <text evidence="1">Protein modification; protein ubiquitination.</text>
</comment>
<organism evidence="8 9">
    <name type="scientific">Diutina rugosa</name>
    <name type="common">Yeast</name>
    <name type="synonym">Candida rugosa</name>
    <dbReference type="NCBI Taxonomy" id="5481"/>
    <lineage>
        <taxon>Eukaryota</taxon>
        <taxon>Fungi</taxon>
        <taxon>Dikarya</taxon>
        <taxon>Ascomycota</taxon>
        <taxon>Saccharomycotina</taxon>
        <taxon>Pichiomycetes</taxon>
        <taxon>Debaryomycetaceae</taxon>
        <taxon>Diutina</taxon>
    </lineage>
</organism>
<evidence type="ECO:0000256" key="4">
    <source>
        <dbReference type="ARBA" id="ARBA00022786"/>
    </source>
</evidence>
<dbReference type="PANTHER" id="PTHR22763:SF162">
    <property type="entry name" value="TRANSMEMBRANE E3 UBIQUITIN-PROTEIN LIGASE 1"/>
    <property type="match status" value="1"/>
</dbReference>
<keyword evidence="3 6" id="KW-0863">Zinc-finger</keyword>
<keyword evidence="2" id="KW-0479">Metal-binding</keyword>
<dbReference type="UniPathway" id="UPA00143"/>
<evidence type="ECO:0000313" key="8">
    <source>
        <dbReference type="EMBL" id="KAA8903232.1"/>
    </source>
</evidence>
<dbReference type="SMART" id="SM00184">
    <property type="entry name" value="RING"/>
    <property type="match status" value="1"/>
</dbReference>
<dbReference type="GO" id="GO:0043161">
    <property type="term" value="P:proteasome-mediated ubiquitin-dependent protein catabolic process"/>
    <property type="evidence" value="ECO:0007669"/>
    <property type="project" value="TreeGrafter"/>
</dbReference>
<sequence>MSSAPHLMPAVYDYHRVISVRELRRDFPKSAIDGLSNKPQPPGIYSCHYECCICLGYGKFEVVKQAIRHRAVVDRKKYMVTPCNHIFHAKCLSSWMMRKLKCPMCEKVLPEFVVTDAIGSMGNPIDVLQSSDSSE</sequence>
<dbReference type="GO" id="GO:0061630">
    <property type="term" value="F:ubiquitin protein ligase activity"/>
    <property type="evidence" value="ECO:0007669"/>
    <property type="project" value="TreeGrafter"/>
</dbReference>
<gene>
    <name evidence="8" type="ORF">DIURU_002519</name>
</gene>
<dbReference type="SUPFAM" id="SSF57850">
    <property type="entry name" value="RING/U-box"/>
    <property type="match status" value="1"/>
</dbReference>
<evidence type="ECO:0000313" key="9">
    <source>
        <dbReference type="Proteomes" id="UP000449547"/>
    </source>
</evidence>
<dbReference type="InterPro" id="IPR013083">
    <property type="entry name" value="Znf_RING/FYVE/PHD"/>
</dbReference>
<keyword evidence="9" id="KW-1185">Reference proteome</keyword>
<dbReference type="AlphaFoldDB" id="A0A642UQ14"/>
<keyword evidence="5" id="KW-0862">Zinc</keyword>
<evidence type="ECO:0000256" key="5">
    <source>
        <dbReference type="ARBA" id="ARBA00022833"/>
    </source>
</evidence>
<evidence type="ECO:0000256" key="6">
    <source>
        <dbReference type="PROSITE-ProRule" id="PRU00175"/>
    </source>
</evidence>
<reference evidence="8 9" key="1">
    <citation type="submission" date="2019-07" db="EMBL/GenBank/DDBJ databases">
        <title>Genome assembly of two rare yeast pathogens: Diutina rugosa and Trichomonascus ciferrii.</title>
        <authorList>
            <person name="Mixao V."/>
            <person name="Saus E."/>
            <person name="Hansen A."/>
            <person name="Lass-Flor C."/>
            <person name="Gabaldon T."/>
        </authorList>
    </citation>
    <scope>NUCLEOTIDE SEQUENCE [LARGE SCALE GENOMIC DNA]</scope>
    <source>
        <strain evidence="8 9">CBS 613</strain>
    </source>
</reference>
<proteinExistence type="predicted"/>
<dbReference type="InterPro" id="IPR050731">
    <property type="entry name" value="HRD1_E3_ubiq-ligases"/>
</dbReference>
<dbReference type="PANTHER" id="PTHR22763">
    <property type="entry name" value="RING ZINC FINGER PROTEIN"/>
    <property type="match status" value="1"/>
</dbReference>
<protein>
    <recommendedName>
        <fullName evidence="7">RING-type domain-containing protein</fullName>
    </recommendedName>
</protein>
<dbReference type="InterPro" id="IPR001841">
    <property type="entry name" value="Znf_RING"/>
</dbReference>
<dbReference type="GeneID" id="54781170"/>
<dbReference type="PROSITE" id="PS50089">
    <property type="entry name" value="ZF_RING_2"/>
    <property type="match status" value="1"/>
</dbReference>
<dbReference type="Gene3D" id="3.30.40.10">
    <property type="entry name" value="Zinc/RING finger domain, C3HC4 (zinc finger)"/>
    <property type="match status" value="1"/>
</dbReference>
<evidence type="ECO:0000256" key="3">
    <source>
        <dbReference type="ARBA" id="ARBA00022771"/>
    </source>
</evidence>
<dbReference type="VEuPathDB" id="FungiDB:DIURU_002519"/>
<accession>A0A642UQ14</accession>
<evidence type="ECO:0000259" key="7">
    <source>
        <dbReference type="PROSITE" id="PS50089"/>
    </source>
</evidence>
<evidence type="ECO:0000256" key="2">
    <source>
        <dbReference type="ARBA" id="ARBA00022723"/>
    </source>
</evidence>
<name>A0A642UQ14_DIURU</name>
<dbReference type="GO" id="GO:0008270">
    <property type="term" value="F:zinc ion binding"/>
    <property type="evidence" value="ECO:0007669"/>
    <property type="project" value="UniProtKB-KW"/>
</dbReference>
<comment type="caution">
    <text evidence="8">The sequence shown here is derived from an EMBL/GenBank/DDBJ whole genome shotgun (WGS) entry which is preliminary data.</text>
</comment>
<dbReference type="GO" id="GO:0016567">
    <property type="term" value="P:protein ubiquitination"/>
    <property type="evidence" value="ECO:0007669"/>
    <property type="project" value="UniProtKB-UniPathway"/>
</dbReference>
<dbReference type="Proteomes" id="UP000449547">
    <property type="component" value="Unassembled WGS sequence"/>
</dbReference>
<dbReference type="GO" id="GO:0012505">
    <property type="term" value="C:endomembrane system"/>
    <property type="evidence" value="ECO:0007669"/>
    <property type="project" value="TreeGrafter"/>
</dbReference>
<dbReference type="EMBL" id="SWFT01000070">
    <property type="protein sequence ID" value="KAA8903232.1"/>
    <property type="molecule type" value="Genomic_DNA"/>
</dbReference>
<keyword evidence="4" id="KW-0833">Ubl conjugation pathway</keyword>
<dbReference type="RefSeq" id="XP_034012685.1">
    <property type="nucleotide sequence ID" value="XM_034155179.1"/>
</dbReference>
<dbReference type="OrthoDB" id="9049620at2759"/>
<feature type="domain" description="RING-type" evidence="7">
    <location>
        <begin position="51"/>
        <end position="106"/>
    </location>
</feature>
<evidence type="ECO:0000256" key="1">
    <source>
        <dbReference type="ARBA" id="ARBA00004906"/>
    </source>
</evidence>
<dbReference type="Pfam" id="PF12678">
    <property type="entry name" value="zf-rbx1"/>
    <property type="match status" value="1"/>
</dbReference>